<feature type="signal peptide" evidence="2">
    <location>
        <begin position="1"/>
        <end position="22"/>
    </location>
</feature>
<dbReference type="PANTHER" id="PTHR35340:SF8">
    <property type="entry name" value="ASST-DOMAIN-CONTAINING PROTEIN"/>
    <property type="match status" value="1"/>
</dbReference>
<dbReference type="PANTHER" id="PTHR35340">
    <property type="entry name" value="PQQ ENZYME REPEAT PROTEIN-RELATED"/>
    <property type="match status" value="1"/>
</dbReference>
<dbReference type="Pfam" id="PF14269">
    <property type="entry name" value="Arylsulfotran_2"/>
    <property type="match status" value="1"/>
</dbReference>
<protein>
    <submittedName>
        <fullName evidence="3">Uncharacterized protein</fullName>
    </submittedName>
</protein>
<comment type="caution">
    <text evidence="3">The sequence shown here is derived from an EMBL/GenBank/DDBJ whole genome shotgun (WGS) entry which is preliminary data.</text>
</comment>
<evidence type="ECO:0000256" key="1">
    <source>
        <dbReference type="SAM" id="MobiDB-lite"/>
    </source>
</evidence>
<dbReference type="SUPFAM" id="SSF50998">
    <property type="entry name" value="Quinoprotein alcohol dehydrogenase-like"/>
    <property type="match status" value="1"/>
</dbReference>
<name>A0A4U7AVL6_9PEZI</name>
<gene>
    <name evidence="3" type="ORF">C1H76_5321</name>
</gene>
<dbReference type="AlphaFoldDB" id="A0A4U7AVL6"/>
<evidence type="ECO:0000256" key="2">
    <source>
        <dbReference type="SAM" id="SignalP"/>
    </source>
</evidence>
<keyword evidence="2" id="KW-0732">Signal</keyword>
<sequence>MIFFYFEHVLLFLLFVIEAGSSSIPSANRSLYVQEDDLFSFVTRPDIRAPRWNVTKHHPDLIAPGYWLIGAYTELGLLGERLEYIPQQVGPHIYDGNGVSAIANCSSLRRHTEILPRELVWSGAPLFNNRIATDFRVVDINGNNHLAWILFPRPWPGDIYPEGTVVILDASLTPRADLINGSRGVNNTHEFLISNDSNQLLHFVNVNGEGDISDRDWSGTGRGNLCHDCIVQSNLRTGEREFRWCPLEHGISLNESYMKTPAMLNSPDMCYDYMHANSIDIFDNGDLLISSRHMNTIFCIDHLDGSVKWRLGGTRSTFTMNFNFSSQHHARIYDQNETTIVLTFLDNASDWEGFMESTAVTSSAKRVALDFTSKSAQLLQTWYRPDGGLTGKRGSANVLPNDNLLLSWSERGYMSEHTVTGEVVLEAEFLTQQMCTYRAYKSNFVSNPAEPPIAKSIALQVQGTVKKQMTAMYVSWNGATEVKSWSFYGSSSIEGTYVLIGSSEKTGFETKYVHEKAWAYIYVEAASADGSALRRTATVQTEGLEFDGHSAVEGPGEDMLVTDCRSKSKDGLMIAFSVVLGMLLRSPFASSRRRLRSKPGAGQENTEVEEHLLSAYTTKIP</sequence>
<feature type="region of interest" description="Disordered" evidence="1">
    <location>
        <begin position="594"/>
        <end position="621"/>
    </location>
</feature>
<reference evidence="3 4" key="1">
    <citation type="submission" date="2018-02" db="EMBL/GenBank/DDBJ databases">
        <title>Draft genome sequences of Elsinoe sp., causing black scab on jojoba.</title>
        <authorList>
            <person name="Stodart B."/>
            <person name="Jeffress S."/>
            <person name="Ash G."/>
            <person name="Arun Chinnappa K."/>
        </authorList>
    </citation>
    <scope>NUCLEOTIDE SEQUENCE [LARGE SCALE GENOMIC DNA]</scope>
    <source>
        <strain evidence="3 4">Hillstone_2</strain>
    </source>
</reference>
<dbReference type="Proteomes" id="UP000308133">
    <property type="component" value="Unassembled WGS sequence"/>
</dbReference>
<dbReference type="InterPro" id="IPR011047">
    <property type="entry name" value="Quinoprotein_ADH-like_sf"/>
</dbReference>
<accession>A0A4U7AVL6</accession>
<organism evidence="3 4">
    <name type="scientific">Elsinoe australis</name>
    <dbReference type="NCBI Taxonomy" id="40998"/>
    <lineage>
        <taxon>Eukaryota</taxon>
        <taxon>Fungi</taxon>
        <taxon>Dikarya</taxon>
        <taxon>Ascomycota</taxon>
        <taxon>Pezizomycotina</taxon>
        <taxon>Dothideomycetes</taxon>
        <taxon>Dothideomycetidae</taxon>
        <taxon>Myriangiales</taxon>
        <taxon>Elsinoaceae</taxon>
        <taxon>Elsinoe</taxon>
    </lineage>
</organism>
<dbReference type="InterPro" id="IPR053143">
    <property type="entry name" value="Arylsulfate_ST"/>
</dbReference>
<dbReference type="InterPro" id="IPR039535">
    <property type="entry name" value="ASST-like"/>
</dbReference>
<evidence type="ECO:0000313" key="4">
    <source>
        <dbReference type="Proteomes" id="UP000308133"/>
    </source>
</evidence>
<evidence type="ECO:0000313" key="3">
    <source>
        <dbReference type="EMBL" id="TKX22538.1"/>
    </source>
</evidence>
<feature type="chain" id="PRO_5020507032" evidence="2">
    <location>
        <begin position="23"/>
        <end position="621"/>
    </location>
</feature>
<proteinExistence type="predicted"/>
<dbReference type="EMBL" id="PTQR01000066">
    <property type="protein sequence ID" value="TKX22538.1"/>
    <property type="molecule type" value="Genomic_DNA"/>
</dbReference>